<keyword evidence="3" id="KW-0285">Flavoprotein</keyword>
<keyword evidence="4" id="KW-0274">FAD</keyword>
<dbReference type="RefSeq" id="WP_105186875.1">
    <property type="nucleotide sequence ID" value="NZ_BAAAGO010000001.1"/>
</dbReference>
<feature type="region of interest" description="Disordered" evidence="6">
    <location>
        <begin position="377"/>
        <end position="440"/>
    </location>
</feature>
<dbReference type="PANTHER" id="PTHR42913:SF3">
    <property type="entry name" value="64 KDA MITOCHONDRIAL NADH DEHYDROGENASE (EUROFUNG)"/>
    <property type="match status" value="1"/>
</dbReference>
<protein>
    <recommendedName>
        <fullName evidence="7">FAD/NAD(P)-binding domain-containing protein</fullName>
    </recommendedName>
</protein>
<dbReference type="Proteomes" id="UP000238164">
    <property type="component" value="Chromosome 1"/>
</dbReference>
<dbReference type="Gene3D" id="3.50.50.100">
    <property type="match status" value="1"/>
</dbReference>
<dbReference type="GO" id="GO:0019646">
    <property type="term" value="P:aerobic electron transport chain"/>
    <property type="evidence" value="ECO:0007669"/>
    <property type="project" value="TreeGrafter"/>
</dbReference>
<comment type="cofactor">
    <cofactor evidence="1">
        <name>FAD</name>
        <dbReference type="ChEBI" id="CHEBI:57692"/>
    </cofactor>
</comment>
<evidence type="ECO:0000313" key="8">
    <source>
        <dbReference type="EMBL" id="SPD88338.1"/>
    </source>
</evidence>
<feature type="domain" description="FAD/NAD(P)-binding" evidence="7">
    <location>
        <begin position="4"/>
        <end position="280"/>
    </location>
</feature>
<dbReference type="PRINTS" id="PR00368">
    <property type="entry name" value="FADPNR"/>
</dbReference>
<organism evidence="8 9">
    <name type="scientific">Micropruina glycogenica</name>
    <dbReference type="NCBI Taxonomy" id="75385"/>
    <lineage>
        <taxon>Bacteria</taxon>
        <taxon>Bacillati</taxon>
        <taxon>Actinomycetota</taxon>
        <taxon>Actinomycetes</taxon>
        <taxon>Propionibacteriales</taxon>
        <taxon>Nocardioidaceae</taxon>
        <taxon>Micropruina</taxon>
    </lineage>
</organism>
<proteinExistence type="inferred from homology"/>
<dbReference type="KEGG" id="mgg:MPLG2_3308"/>
<evidence type="ECO:0000313" key="9">
    <source>
        <dbReference type="Proteomes" id="UP000238164"/>
    </source>
</evidence>
<evidence type="ECO:0000256" key="3">
    <source>
        <dbReference type="ARBA" id="ARBA00022630"/>
    </source>
</evidence>
<comment type="similarity">
    <text evidence="2">Belongs to the NADH dehydrogenase family.</text>
</comment>
<sequence>MITEIVVLGGGYTGVWAARAAAGAGARVRLVAAAPDHSFHGWTAEVITGHVRPERARVPLADLLPGVEIVLGRVESVSLTQQTVRVATDHGHRHLAYDELVVAVGSRDAVERVPGLAEHGWSLKNPNGLAALRHMLTTLPPDDRVVVAGGGLTGVEAATAIAQRRPDLQVTLAHSGEAALPMLRPRFERVADYALRQALAANVEVLAGARLVTVSATGAELTGYGHVASEVVISTIGQTPVTLPGLDHLPTDEVGRLVTDPFLRLTEHVWAGGDVAAVPHPSGRGYCPANALWAIYQGKRIGANLVRTVAGRKPTPFRFPGLGQGASLGLGRGAAELYGVQLTGWPAWLARWVFFHWFMPSRPVAVRTALEWFTGPQWQGMSHDDDRDHRGPHRSDRRDAVQRNGGDHRRADRGAGARPAGASRRRGDRRERPVGAARVH</sequence>
<evidence type="ECO:0000256" key="5">
    <source>
        <dbReference type="ARBA" id="ARBA00023002"/>
    </source>
</evidence>
<evidence type="ECO:0000256" key="4">
    <source>
        <dbReference type="ARBA" id="ARBA00022827"/>
    </source>
</evidence>
<name>A0A2N9JL99_9ACTN</name>
<dbReference type="InterPro" id="IPR036188">
    <property type="entry name" value="FAD/NAD-bd_sf"/>
</dbReference>
<dbReference type="Pfam" id="PF07992">
    <property type="entry name" value="Pyr_redox_2"/>
    <property type="match status" value="1"/>
</dbReference>
<evidence type="ECO:0000256" key="1">
    <source>
        <dbReference type="ARBA" id="ARBA00001974"/>
    </source>
</evidence>
<dbReference type="AlphaFoldDB" id="A0A2N9JL99"/>
<dbReference type="GO" id="GO:0003955">
    <property type="term" value="F:NAD(P)H dehydrogenase (quinone) activity"/>
    <property type="evidence" value="ECO:0007669"/>
    <property type="project" value="TreeGrafter"/>
</dbReference>
<evidence type="ECO:0000259" key="7">
    <source>
        <dbReference type="Pfam" id="PF07992"/>
    </source>
</evidence>
<keyword evidence="5" id="KW-0560">Oxidoreductase</keyword>
<keyword evidence="9" id="KW-1185">Reference proteome</keyword>
<feature type="compositionally biased region" description="Basic and acidic residues" evidence="6">
    <location>
        <begin position="382"/>
        <end position="415"/>
    </location>
</feature>
<evidence type="ECO:0000256" key="6">
    <source>
        <dbReference type="SAM" id="MobiDB-lite"/>
    </source>
</evidence>
<dbReference type="InterPro" id="IPR051169">
    <property type="entry name" value="NADH-Q_oxidoreductase"/>
</dbReference>
<reference evidence="8 9" key="1">
    <citation type="submission" date="2018-02" db="EMBL/GenBank/DDBJ databases">
        <authorList>
            <person name="Cohen D.B."/>
            <person name="Kent A.D."/>
        </authorList>
    </citation>
    <scope>NUCLEOTIDE SEQUENCE [LARGE SCALE GENOMIC DNA]</scope>
    <source>
        <strain evidence="8">1</strain>
    </source>
</reference>
<evidence type="ECO:0000256" key="2">
    <source>
        <dbReference type="ARBA" id="ARBA00005272"/>
    </source>
</evidence>
<dbReference type="OrthoDB" id="9781621at2"/>
<dbReference type="InterPro" id="IPR023753">
    <property type="entry name" value="FAD/NAD-binding_dom"/>
</dbReference>
<dbReference type="SUPFAM" id="SSF51905">
    <property type="entry name" value="FAD/NAD(P)-binding domain"/>
    <property type="match status" value="2"/>
</dbReference>
<accession>A0A2N9JL99</accession>
<gene>
    <name evidence="8" type="ORF">MPLG2_3308</name>
</gene>
<dbReference type="PANTHER" id="PTHR42913">
    <property type="entry name" value="APOPTOSIS-INDUCING FACTOR 1"/>
    <property type="match status" value="1"/>
</dbReference>
<dbReference type="EMBL" id="LT985188">
    <property type="protein sequence ID" value="SPD88338.1"/>
    <property type="molecule type" value="Genomic_DNA"/>
</dbReference>
<dbReference type="PRINTS" id="PR00411">
    <property type="entry name" value="PNDRDTASEI"/>
</dbReference>